<accession>A0ABS4QKH3</accession>
<protein>
    <submittedName>
        <fullName evidence="1">Uncharacterized protein</fullName>
    </submittedName>
</protein>
<comment type="caution">
    <text evidence="1">The sequence shown here is derived from an EMBL/GenBank/DDBJ whole genome shotgun (WGS) entry which is preliminary data.</text>
</comment>
<reference evidence="1 2" key="1">
    <citation type="submission" date="2021-03" db="EMBL/GenBank/DDBJ databases">
        <title>Sequencing the genomes of 1000 actinobacteria strains.</title>
        <authorList>
            <person name="Klenk H.-P."/>
        </authorList>
    </citation>
    <scope>NUCLEOTIDE SEQUENCE [LARGE SCALE GENOMIC DNA]</scope>
    <source>
        <strain evidence="1 2">DSM 45516</strain>
    </source>
</reference>
<proteinExistence type="predicted"/>
<keyword evidence="2" id="KW-1185">Reference proteome</keyword>
<dbReference type="EMBL" id="JAGGMR010000001">
    <property type="protein sequence ID" value="MBP2192190.1"/>
    <property type="molecule type" value="Genomic_DNA"/>
</dbReference>
<name>A0ABS4QKH3_9NOCA</name>
<dbReference type="Proteomes" id="UP001519325">
    <property type="component" value="Unassembled WGS sequence"/>
</dbReference>
<evidence type="ECO:0000313" key="1">
    <source>
        <dbReference type="EMBL" id="MBP2192190.1"/>
    </source>
</evidence>
<gene>
    <name evidence="1" type="ORF">BJ987_005091</name>
</gene>
<organism evidence="1 2">
    <name type="scientific">Nocardia goodfellowii</name>
    <dbReference type="NCBI Taxonomy" id="882446"/>
    <lineage>
        <taxon>Bacteria</taxon>
        <taxon>Bacillati</taxon>
        <taxon>Actinomycetota</taxon>
        <taxon>Actinomycetes</taxon>
        <taxon>Mycobacteriales</taxon>
        <taxon>Nocardiaceae</taxon>
        <taxon>Nocardia</taxon>
    </lineage>
</organism>
<evidence type="ECO:0000313" key="2">
    <source>
        <dbReference type="Proteomes" id="UP001519325"/>
    </source>
</evidence>
<sequence length="58" mass="5998">MRSRSRRHLAPVVMVSGALHEECAAAVTAYSALLGGGGFPITNREVLSADGITSPGCR</sequence>